<accession>A0AA36MH58</accession>
<evidence type="ECO:0000313" key="4">
    <source>
        <dbReference type="Proteomes" id="UP001178507"/>
    </source>
</evidence>
<feature type="coiled-coil region" evidence="1">
    <location>
        <begin position="239"/>
        <end position="379"/>
    </location>
</feature>
<feature type="compositionally biased region" description="Low complexity" evidence="2">
    <location>
        <begin position="759"/>
        <end position="770"/>
    </location>
</feature>
<feature type="region of interest" description="Disordered" evidence="2">
    <location>
        <begin position="736"/>
        <end position="810"/>
    </location>
</feature>
<reference evidence="3" key="1">
    <citation type="submission" date="2023-08" db="EMBL/GenBank/DDBJ databases">
        <authorList>
            <person name="Chen Y."/>
            <person name="Shah S."/>
            <person name="Dougan E. K."/>
            <person name="Thang M."/>
            <person name="Chan C."/>
        </authorList>
    </citation>
    <scope>NUCLEOTIDE SEQUENCE</scope>
</reference>
<name>A0AA36MH58_9DINO</name>
<protein>
    <submittedName>
        <fullName evidence="3">Uncharacterized protein</fullName>
    </submittedName>
</protein>
<gene>
    <name evidence="3" type="ORF">EVOR1521_LOCUS1609</name>
</gene>
<evidence type="ECO:0000256" key="1">
    <source>
        <dbReference type="SAM" id="Coils"/>
    </source>
</evidence>
<feature type="coiled-coil region" evidence="1">
    <location>
        <begin position="439"/>
        <end position="494"/>
    </location>
</feature>
<dbReference type="EMBL" id="CAUJNA010000064">
    <property type="protein sequence ID" value="CAJ1371251.1"/>
    <property type="molecule type" value="Genomic_DNA"/>
</dbReference>
<sequence length="932" mass="104027">MEASVRKWLRQQLLDADEASRTWRLRAIQAEAELRALQVDVPTSPKLGERPAQALDEGPHDMQVVLSQVLGLEKHMAELEPWRAKLQEDTQAALAEAEKLQAQLDEKRALLPQVQEEAKTAGCAAQAMQEERAKVKAANEERCLEISQEIHELLVNAGARKSGSELLTEQQGEAALRDIQSSIGQLEEDVKETRQKREELRMRLEELRTRHLNNIDTRARCIRDVGSARQALQARQTALAKLQGEVSRSRAKADRKRKQLEGQLQQLQLELSDALSRSEAAEESLRKVKSQHARQLRTVRTQTTSLQAEVDAHIEQSEAAEKEMQQLQQQEMELGNSEQQFLEREEELRNQALAAQQRLRTLEQQTESFEDKRRALLEKLRPLEEEWEQTELESKACQDLAEADSLKAIETQSAVECHKEEIAAHLKEYASQADELAMLKDLEVQVSEARRRRDQITAERAGLEDASKSLAQSLEQHLAELREAQRRSVQLKATHDDFVKQLPPASLRQVNLTTAAEQAMGRAGRKADQLQGYLEGGRQSRRSGGSSKDPATTNPGLREKLMQAAETIVKEELQECRQSLVDSQQKLVEESQKRGQEILTLRSQRRELEEELSKVDDKVHLASTQSSGLLEDLRRHMKELEEAAAKDEANVAAEFSDLKQRQALERNSLVAQVDELQKAHAEEATARELAVAAALDKEQARKRLVEVEAEIQELRAEEEELVEAHVALKATLLTVQRRARSTPRRDSRGERFSIGRTRPSSVPACSSASSLKATPRTETSPNTVEEGPPSQSAPPSRPAQVIQPRPLPLGPAIATVHTPQGASPRAFFGAKLHGELQQHLLHVGGQLLMPDGSPAYVASPDSSPRMVRGSTSLASASSLPLLMPVAKAATPAAMTVPRHLTVDSLVYTWPRRLPSPYVSLDRLDLRNLVSTG</sequence>
<dbReference type="AlphaFoldDB" id="A0AA36MH58"/>
<keyword evidence="4" id="KW-1185">Reference proteome</keyword>
<evidence type="ECO:0000256" key="2">
    <source>
        <dbReference type="SAM" id="MobiDB-lite"/>
    </source>
</evidence>
<feature type="region of interest" description="Disordered" evidence="2">
    <location>
        <begin position="536"/>
        <end position="557"/>
    </location>
</feature>
<comment type="caution">
    <text evidence="3">The sequence shown here is derived from an EMBL/GenBank/DDBJ whole genome shotgun (WGS) entry which is preliminary data.</text>
</comment>
<organism evidence="3 4">
    <name type="scientific">Effrenium voratum</name>
    <dbReference type="NCBI Taxonomy" id="2562239"/>
    <lineage>
        <taxon>Eukaryota</taxon>
        <taxon>Sar</taxon>
        <taxon>Alveolata</taxon>
        <taxon>Dinophyceae</taxon>
        <taxon>Suessiales</taxon>
        <taxon>Symbiodiniaceae</taxon>
        <taxon>Effrenium</taxon>
    </lineage>
</organism>
<proteinExistence type="predicted"/>
<evidence type="ECO:0000313" key="3">
    <source>
        <dbReference type="EMBL" id="CAJ1371251.1"/>
    </source>
</evidence>
<feature type="coiled-coil region" evidence="1">
    <location>
        <begin position="176"/>
        <end position="210"/>
    </location>
</feature>
<keyword evidence="1" id="KW-0175">Coiled coil</keyword>
<feature type="compositionally biased region" description="Basic and acidic residues" evidence="2">
    <location>
        <begin position="743"/>
        <end position="753"/>
    </location>
</feature>
<dbReference type="Proteomes" id="UP001178507">
    <property type="component" value="Unassembled WGS sequence"/>
</dbReference>
<feature type="coiled-coil region" evidence="1">
    <location>
        <begin position="83"/>
        <end position="117"/>
    </location>
</feature>
<feature type="coiled-coil region" evidence="1">
    <location>
        <begin position="598"/>
        <end position="731"/>
    </location>
</feature>